<feature type="transmembrane region" description="Helical" evidence="1">
    <location>
        <begin position="232"/>
        <end position="254"/>
    </location>
</feature>
<evidence type="ECO:0000313" key="3">
    <source>
        <dbReference type="EMBL" id="CAI5447496.1"/>
    </source>
</evidence>
<evidence type="ECO:0000256" key="1">
    <source>
        <dbReference type="SAM" id="Phobius"/>
    </source>
</evidence>
<dbReference type="AlphaFoldDB" id="A0A9P1ILY2"/>
<protein>
    <recommendedName>
        <fullName evidence="5">VWFA domain-containing protein</fullName>
    </recommendedName>
</protein>
<reference evidence="3" key="1">
    <citation type="submission" date="2022-11" db="EMBL/GenBank/DDBJ databases">
        <authorList>
            <person name="Kikuchi T."/>
        </authorList>
    </citation>
    <scope>NUCLEOTIDE SEQUENCE</scope>
    <source>
        <strain evidence="3">PS1010</strain>
    </source>
</reference>
<keyword evidence="4" id="KW-1185">Reference proteome</keyword>
<feature type="chain" id="PRO_5040250646" description="VWFA domain-containing protein" evidence="2">
    <location>
        <begin position="22"/>
        <end position="266"/>
    </location>
</feature>
<sequence length="266" mass="30083">MKTSIFFGFLLFAISIIRVFGQAEDTSKPSCKPKKSNITYEDALFVFVMDHHNDESIKNKWRYVFKQIACEIPTSENLQTSILYYGQNAPKAVEAGDFVKSSEAATKLEASYNATGLNVQPCERIEKHLKNFDNNPMVSNRTNIKYIMFFTTENFCPNLVVDKSKIYIIFYRISSQDFYIFDTKGAAKINQTDANSKKLKEMARRIVSKNLIIPPAKAQNKKSESGFGMIEAILLAAVVIIVILLVAASILYIIKIRGISKQMKEA</sequence>
<feature type="signal peptide" evidence="2">
    <location>
        <begin position="1"/>
        <end position="21"/>
    </location>
</feature>
<keyword evidence="1" id="KW-1133">Transmembrane helix</keyword>
<evidence type="ECO:0000313" key="4">
    <source>
        <dbReference type="Proteomes" id="UP001152747"/>
    </source>
</evidence>
<evidence type="ECO:0000256" key="2">
    <source>
        <dbReference type="SAM" id="SignalP"/>
    </source>
</evidence>
<dbReference type="Proteomes" id="UP001152747">
    <property type="component" value="Unassembled WGS sequence"/>
</dbReference>
<evidence type="ECO:0008006" key="5">
    <source>
        <dbReference type="Google" id="ProtNLM"/>
    </source>
</evidence>
<name>A0A9P1ILY2_9PELO</name>
<keyword evidence="2" id="KW-0732">Signal</keyword>
<organism evidence="3 4">
    <name type="scientific">Caenorhabditis angaria</name>
    <dbReference type="NCBI Taxonomy" id="860376"/>
    <lineage>
        <taxon>Eukaryota</taxon>
        <taxon>Metazoa</taxon>
        <taxon>Ecdysozoa</taxon>
        <taxon>Nematoda</taxon>
        <taxon>Chromadorea</taxon>
        <taxon>Rhabditida</taxon>
        <taxon>Rhabditina</taxon>
        <taxon>Rhabditomorpha</taxon>
        <taxon>Rhabditoidea</taxon>
        <taxon>Rhabditidae</taxon>
        <taxon>Peloderinae</taxon>
        <taxon>Caenorhabditis</taxon>
    </lineage>
</organism>
<keyword evidence="1" id="KW-0812">Transmembrane</keyword>
<accession>A0A9P1ILY2</accession>
<keyword evidence="1" id="KW-0472">Membrane</keyword>
<gene>
    <name evidence="3" type="ORF">CAMP_LOCUS10133</name>
</gene>
<proteinExistence type="predicted"/>
<comment type="caution">
    <text evidence="3">The sequence shown here is derived from an EMBL/GenBank/DDBJ whole genome shotgun (WGS) entry which is preliminary data.</text>
</comment>
<dbReference type="EMBL" id="CANHGI010000004">
    <property type="protein sequence ID" value="CAI5447496.1"/>
    <property type="molecule type" value="Genomic_DNA"/>
</dbReference>